<accession>A0A8T9SR32</accession>
<dbReference type="PANTHER" id="PTHR36842">
    <property type="entry name" value="PROTEIN TOLB HOMOLOG"/>
    <property type="match status" value="1"/>
</dbReference>
<dbReference type="Pfam" id="PF07676">
    <property type="entry name" value="PD40"/>
    <property type="match status" value="2"/>
</dbReference>
<feature type="compositionally biased region" description="Low complexity" evidence="2">
    <location>
        <begin position="713"/>
        <end position="733"/>
    </location>
</feature>
<dbReference type="Gene3D" id="2.40.160.50">
    <property type="entry name" value="membrane protein fhac: a member of the omp85/tpsb transporter family"/>
    <property type="match status" value="1"/>
</dbReference>
<dbReference type="Proteomes" id="UP000829925">
    <property type="component" value="Chromosome"/>
</dbReference>
<organism evidence="3 4">
    <name type="scientific">Hymenobacter aerilatus</name>
    <dbReference type="NCBI Taxonomy" id="2932251"/>
    <lineage>
        <taxon>Bacteria</taxon>
        <taxon>Pseudomonadati</taxon>
        <taxon>Bacteroidota</taxon>
        <taxon>Cytophagia</taxon>
        <taxon>Cytophagales</taxon>
        <taxon>Hymenobacteraceae</taxon>
        <taxon>Hymenobacter</taxon>
    </lineage>
</organism>
<dbReference type="KEGG" id="haei:MUN82_15090"/>
<sequence length="1138" mass="128530">MKHYSLLLPRRVGRLLGLIVLLLSGSFWVAPSAAVAQTAQEPFGRVRLQYKKFDWLQLSTQNFNIYYYAGGEIAARRAAEYAEKELQRITSLIGYYPYSKTTIMLYNSVGDLRQSNIGLDQDKYQMGGETSLLRMTKVQIAYQGQQTQFKRDVSYQVTRVLLNDMMYGGSLKEVLQSTYLLQLPDWFIGGASAYAAEGWSVEMDNYMRDMTQQYEGTRTAPFFLRNPQLAGQSIWNYIAERYGYTTIQNILNLTRITRDVEVGISSSLNVPYKIFLRDWLQYYRQLNAQPQTAFVPLNEQAQLTSRNNRKSIIYSQPVLSPNGQRLAYVANEGGRYRVMVVNRDGSHRDVIHRNGYRTPDQQVETRLPVLAWRGNNQVAVAEMDKGYMTLRLRQAGGSGFANTLERLLDALPFRRKDESIFRQFTQVMSLAYSPDGKSLVFSAARDGQNDLYLLRAGSRRPEKLTDDVFDDVEPVFLPNGQGIVFSSNRWLDSTGTARGDFSSVVNNYDLFLYHLDGRPRPMESLVSTISNESTPRVISDSEIMYLGEESGIRSVYRFNLTTRQRAAVTSFPVDIRSFDYNATTNALGFVTTDRARDAVFLYPNYPLPEGVKLFKTARQETLEDRSRPKLAPPVRRPATPAVVREPAPVPATPDSTLAVTPPAAAPDTTNRTAAPVAATPATTAPRRTQQVNVNDYKFDEDIPMSTARTNPNQPRRTPSATTRALTAAPTPQPANALAVNGPYRYDNRFSIDNVVSSLYVDPLLGFGLVGQVNMSDLFENHRIRASIFALTDLKTSNMYAEYTNLTHRYDWSIRYQKQAYFLYVPDRSNYLTRYGRHEIAPTIAYPLTHNLSVRGGPSYVNISRLSLDDLPGEQDVARSYVGFNGELIFDNAIATGVNMLQGTRMKVGYQKLSSLDNNDLNLSNLYVDLRHYQKIHRSIIWATRVSHGQFFGPAQSVYRLGGMDNWLNNKFENDPALPQTQRLQPSTVASSNYDPTQLFYQQFVTNLRGFNYSKRNGPKYILFNTELRVPIIQYLSNKPIYSGFFRNLQLTGFVDGGSAYSGVNPFNTNNSYNTQEFGGSGNAFSGTVTTFGNPLLIGYGGGIRTTILGFYGKADIAWGQEDYNRTGPKFYFTLGYDF</sequence>
<gene>
    <name evidence="3" type="ORF">MUN82_15090</name>
</gene>
<feature type="compositionally biased region" description="Low complexity" evidence="2">
    <location>
        <begin position="636"/>
        <end position="684"/>
    </location>
</feature>
<evidence type="ECO:0000256" key="1">
    <source>
        <dbReference type="ARBA" id="ARBA00009820"/>
    </source>
</evidence>
<evidence type="ECO:0000313" key="4">
    <source>
        <dbReference type="Proteomes" id="UP000829925"/>
    </source>
</evidence>
<dbReference type="SUPFAM" id="SSF82171">
    <property type="entry name" value="DPP6 N-terminal domain-like"/>
    <property type="match status" value="1"/>
</dbReference>
<feature type="region of interest" description="Disordered" evidence="2">
    <location>
        <begin position="620"/>
        <end position="684"/>
    </location>
</feature>
<evidence type="ECO:0008006" key="5">
    <source>
        <dbReference type="Google" id="ProtNLM"/>
    </source>
</evidence>
<reference evidence="3 4" key="1">
    <citation type="submission" date="2022-04" db="EMBL/GenBank/DDBJ databases">
        <title>Hymenobacter sp. isolated from the air.</title>
        <authorList>
            <person name="Won M."/>
            <person name="Lee C.-M."/>
            <person name="Woen H.-Y."/>
            <person name="Kwon S.-W."/>
        </authorList>
    </citation>
    <scope>NUCLEOTIDE SEQUENCE [LARGE SCALE GENOMIC DNA]</scope>
    <source>
        <strain evidence="4">5413 J-13</strain>
    </source>
</reference>
<protein>
    <recommendedName>
        <fullName evidence="5">Bacterial surface antigen (D15) domain-containing protein</fullName>
    </recommendedName>
</protein>
<dbReference type="EMBL" id="CP095053">
    <property type="protein sequence ID" value="UOR04265.1"/>
    <property type="molecule type" value="Genomic_DNA"/>
</dbReference>
<feature type="region of interest" description="Disordered" evidence="2">
    <location>
        <begin position="702"/>
        <end position="733"/>
    </location>
</feature>
<dbReference type="RefSeq" id="WP_245091746.1">
    <property type="nucleotide sequence ID" value="NZ_CP095053.1"/>
</dbReference>
<proteinExistence type="inferred from homology"/>
<evidence type="ECO:0000313" key="3">
    <source>
        <dbReference type="EMBL" id="UOR04265.1"/>
    </source>
</evidence>
<dbReference type="Gene3D" id="2.120.10.30">
    <property type="entry name" value="TolB, C-terminal domain"/>
    <property type="match status" value="2"/>
</dbReference>
<dbReference type="InterPro" id="IPR011042">
    <property type="entry name" value="6-blade_b-propeller_TolB-like"/>
</dbReference>
<name>A0A8T9SR32_9BACT</name>
<dbReference type="PANTHER" id="PTHR36842:SF1">
    <property type="entry name" value="PROTEIN TOLB"/>
    <property type="match status" value="1"/>
</dbReference>
<keyword evidence="4" id="KW-1185">Reference proteome</keyword>
<dbReference type="AlphaFoldDB" id="A0A8T9SR32"/>
<comment type="similarity">
    <text evidence="1">Belongs to the TolB family.</text>
</comment>
<dbReference type="InterPro" id="IPR011659">
    <property type="entry name" value="WD40"/>
</dbReference>
<evidence type="ECO:0000256" key="2">
    <source>
        <dbReference type="SAM" id="MobiDB-lite"/>
    </source>
</evidence>